<keyword evidence="9 10" id="KW-0472">Membrane</keyword>
<comment type="caution">
    <text evidence="12">The sequence shown here is derived from an EMBL/GenBank/DDBJ whole genome shotgun (WGS) entry which is preliminary data.</text>
</comment>
<evidence type="ECO:0000256" key="11">
    <source>
        <dbReference type="SAM" id="Phobius"/>
    </source>
</evidence>
<evidence type="ECO:0000256" key="7">
    <source>
        <dbReference type="ARBA" id="ARBA00022927"/>
    </source>
</evidence>
<evidence type="ECO:0000256" key="1">
    <source>
        <dbReference type="ARBA" id="ARBA00004377"/>
    </source>
</evidence>
<proteinExistence type="inferred from homology"/>
<keyword evidence="4 10" id="KW-1003">Cell membrane</keyword>
<dbReference type="GO" id="GO:0015628">
    <property type="term" value="P:protein secretion by the type II secretion system"/>
    <property type="evidence" value="ECO:0007669"/>
    <property type="project" value="InterPro"/>
</dbReference>
<evidence type="ECO:0000256" key="5">
    <source>
        <dbReference type="ARBA" id="ARBA00022519"/>
    </source>
</evidence>
<dbReference type="SUPFAM" id="SSF103054">
    <property type="entry name" value="General secretion pathway protein M, EpsM"/>
    <property type="match status" value="1"/>
</dbReference>
<comment type="subcellular location">
    <subcellularLocation>
        <location evidence="1">Cell inner membrane</location>
        <topology evidence="1">Single-pass membrane protein</topology>
    </subcellularLocation>
</comment>
<evidence type="ECO:0000256" key="10">
    <source>
        <dbReference type="PIRNR" id="PIRNR006291"/>
    </source>
</evidence>
<comment type="similarity">
    <text evidence="2 10">Belongs to the GSP M family.</text>
</comment>
<dbReference type="AlphaFoldDB" id="A0A363UN87"/>
<protein>
    <recommendedName>
        <fullName evidence="10">Type II secretion system protein M</fullName>
        <shortName evidence="10">T2SS protein M</shortName>
    </recommendedName>
    <alternativeName>
        <fullName evidence="10">General secretion pathway protein M</fullName>
    </alternativeName>
</protein>
<evidence type="ECO:0000313" key="13">
    <source>
        <dbReference type="Proteomes" id="UP000251800"/>
    </source>
</evidence>
<keyword evidence="7 10" id="KW-0653">Protein transport</keyword>
<organism evidence="12 13">
    <name type="scientific">Abyssibacter profundi</name>
    <dbReference type="NCBI Taxonomy" id="2182787"/>
    <lineage>
        <taxon>Bacteria</taxon>
        <taxon>Pseudomonadati</taxon>
        <taxon>Pseudomonadota</taxon>
        <taxon>Gammaproteobacteria</taxon>
        <taxon>Chromatiales</taxon>
        <taxon>Oceanococcaceae</taxon>
        <taxon>Abyssibacter</taxon>
    </lineage>
</organism>
<dbReference type="EMBL" id="QEQK01000004">
    <property type="protein sequence ID" value="PWN56881.1"/>
    <property type="molecule type" value="Genomic_DNA"/>
</dbReference>
<reference evidence="12 13" key="1">
    <citation type="submission" date="2018-05" db="EMBL/GenBank/DDBJ databases">
        <title>Abyssibacter profundi OUC007T gen. nov., sp. nov, a marine bacterium isolated from seawater of the Mariana Trench.</title>
        <authorList>
            <person name="Zhou S."/>
        </authorList>
    </citation>
    <scope>NUCLEOTIDE SEQUENCE [LARGE SCALE GENOMIC DNA]</scope>
    <source>
        <strain evidence="12 13">OUC007</strain>
    </source>
</reference>
<evidence type="ECO:0000256" key="9">
    <source>
        <dbReference type="ARBA" id="ARBA00023136"/>
    </source>
</evidence>
<accession>A0A363UN87</accession>
<dbReference type="PIRSF" id="PIRSF006291">
    <property type="entry name" value="GspM"/>
    <property type="match status" value="1"/>
</dbReference>
<evidence type="ECO:0000256" key="6">
    <source>
        <dbReference type="ARBA" id="ARBA00022692"/>
    </source>
</evidence>
<keyword evidence="3 10" id="KW-0813">Transport</keyword>
<evidence type="ECO:0000256" key="4">
    <source>
        <dbReference type="ARBA" id="ARBA00022475"/>
    </source>
</evidence>
<keyword evidence="6 11" id="KW-0812">Transmembrane</keyword>
<dbReference type="InterPro" id="IPR007690">
    <property type="entry name" value="T2SS_GspM"/>
</dbReference>
<dbReference type="RefSeq" id="WP_109719480.1">
    <property type="nucleotide sequence ID" value="NZ_QEQK01000004.1"/>
</dbReference>
<keyword evidence="8 11" id="KW-1133">Transmembrane helix</keyword>
<feature type="transmembrane region" description="Helical" evidence="11">
    <location>
        <begin position="21"/>
        <end position="40"/>
    </location>
</feature>
<gene>
    <name evidence="12" type="ORF">DEH80_05550</name>
</gene>
<evidence type="ECO:0000256" key="8">
    <source>
        <dbReference type="ARBA" id="ARBA00022989"/>
    </source>
</evidence>
<evidence type="ECO:0000256" key="2">
    <source>
        <dbReference type="ARBA" id="ARBA00010637"/>
    </source>
</evidence>
<dbReference type="Gene3D" id="3.30.1360.100">
    <property type="entry name" value="General secretion pathway protein M, EpsM"/>
    <property type="match status" value="1"/>
</dbReference>
<comment type="function">
    <text evidence="10">Inner membrane component of the type II secretion system required for the energy-dependent secretion of extracellular factors such as proteases and toxins from the periplasm.</text>
</comment>
<dbReference type="GO" id="GO:0015627">
    <property type="term" value="C:type II protein secretion system complex"/>
    <property type="evidence" value="ECO:0007669"/>
    <property type="project" value="InterPro"/>
</dbReference>
<dbReference type="Proteomes" id="UP000251800">
    <property type="component" value="Unassembled WGS sequence"/>
</dbReference>
<dbReference type="GO" id="GO:0005886">
    <property type="term" value="C:plasma membrane"/>
    <property type="evidence" value="ECO:0007669"/>
    <property type="project" value="UniProtKB-SubCell"/>
</dbReference>
<keyword evidence="5 10" id="KW-0997">Cell inner membrane</keyword>
<dbReference type="OrthoDB" id="6120808at2"/>
<dbReference type="InterPro" id="IPR023229">
    <property type="entry name" value="T2SS_M_periplasmic_sf"/>
</dbReference>
<sequence length="167" mass="18165">MSPALEQIRARYLALEPRERRLVVGAAAVVLALLYYLLVWEPLALGRAQLSNQIQAEQNLAMELAAAAPLARSAGSANRSATANRNRSMLAVVDQTGKAAGLGSGIRRVQPEGDNRVRVWLEGVEFNQAVRWLHQIETQHGLEVDSADVGRQSKPGLVEARLGLVRP</sequence>
<name>A0A363UN87_9GAMM</name>
<dbReference type="Pfam" id="PF04612">
    <property type="entry name" value="T2SSM"/>
    <property type="match status" value="1"/>
</dbReference>
<keyword evidence="13" id="KW-1185">Reference proteome</keyword>
<evidence type="ECO:0000313" key="12">
    <source>
        <dbReference type="EMBL" id="PWN56881.1"/>
    </source>
</evidence>
<evidence type="ECO:0000256" key="3">
    <source>
        <dbReference type="ARBA" id="ARBA00022448"/>
    </source>
</evidence>